<reference evidence="1 2" key="1">
    <citation type="journal article" date="2014" name="World J. Microbiol. Biotechnol.">
        <title>Biodiversity and physiological characteristics of Antarctic and Arctic lichens-associated bacteria.</title>
        <authorList>
            <person name="Lee Y.M."/>
            <person name="Kim E.H."/>
            <person name="Lee H.K."/>
            <person name="Hong S.G."/>
        </authorList>
    </citation>
    <scope>NUCLEOTIDE SEQUENCE [LARGE SCALE GENOMIC DNA]</scope>
    <source>
        <strain evidence="1 2">PAMC 26569</strain>
    </source>
</reference>
<name>A0A6M8HP22_9PROT</name>
<dbReference type="Proteomes" id="UP000500767">
    <property type="component" value="Chromosome"/>
</dbReference>
<evidence type="ECO:0000313" key="1">
    <source>
        <dbReference type="EMBL" id="QKE90199.1"/>
    </source>
</evidence>
<gene>
    <name evidence="1" type="ORF">HN018_09210</name>
</gene>
<dbReference type="EMBL" id="CP053708">
    <property type="protein sequence ID" value="QKE90199.1"/>
    <property type="molecule type" value="Genomic_DNA"/>
</dbReference>
<keyword evidence="2" id="KW-1185">Reference proteome</keyword>
<protein>
    <submittedName>
        <fullName evidence="1">DUF4188 domain-containing protein</fullName>
    </submittedName>
</protein>
<accession>A0A6M8HP22</accession>
<dbReference type="KEGG" id="lck:HN018_09210"/>
<organism evidence="1 2">
    <name type="scientific">Lichenicola cladoniae</name>
    <dbReference type="NCBI Taxonomy" id="1484109"/>
    <lineage>
        <taxon>Bacteria</taxon>
        <taxon>Pseudomonadati</taxon>
        <taxon>Pseudomonadota</taxon>
        <taxon>Alphaproteobacteria</taxon>
        <taxon>Acetobacterales</taxon>
        <taxon>Acetobacteraceae</taxon>
        <taxon>Lichenicola</taxon>
    </lineage>
</organism>
<proteinExistence type="predicted"/>
<dbReference type="AlphaFoldDB" id="A0A6M8HP22"/>
<dbReference type="Pfam" id="PF13826">
    <property type="entry name" value="Monooxy_af470-like"/>
    <property type="match status" value="1"/>
</dbReference>
<evidence type="ECO:0000313" key="2">
    <source>
        <dbReference type="Proteomes" id="UP000500767"/>
    </source>
</evidence>
<dbReference type="InterPro" id="IPR025444">
    <property type="entry name" value="Monooxy_af470"/>
</dbReference>
<sequence length="163" mass="18636">MQATTIRRSVDLSQYPDLVMIMLGFRLRGWRGLRAMRRIGPGMAKIMRDRPDGLLAHEGMKFSLLHFGFRQYWRDLDTLERFTRSEPHAGWWRSVRELSADAGFWHETYHARGGIEALYVAMPEPVGLQLFAPERQPVGPFMSARARIQGGAVEPRAAPQAVD</sequence>